<keyword evidence="8" id="KW-0732">Signal</keyword>
<dbReference type="InterPro" id="IPR011009">
    <property type="entry name" value="Kinase-like_dom_sf"/>
</dbReference>
<dbReference type="SMART" id="SM00220">
    <property type="entry name" value="S_TKc"/>
    <property type="match status" value="1"/>
</dbReference>
<dbReference type="GO" id="GO:0005524">
    <property type="term" value="F:ATP binding"/>
    <property type="evidence" value="ECO:0007669"/>
    <property type="project" value="UniProtKB-UniRule"/>
</dbReference>
<dbReference type="Gene3D" id="1.10.510.10">
    <property type="entry name" value="Transferase(Phosphotransferase) domain 1"/>
    <property type="match status" value="1"/>
</dbReference>
<evidence type="ECO:0000256" key="8">
    <source>
        <dbReference type="ARBA" id="ARBA00022729"/>
    </source>
</evidence>
<evidence type="ECO:0000256" key="13">
    <source>
        <dbReference type="ARBA" id="ARBA00022989"/>
    </source>
</evidence>
<dbReference type="OMA" id="CITIPIL"/>
<gene>
    <name evidence="22" type="ORF">CEY00_Acc32801</name>
</gene>
<evidence type="ECO:0000256" key="10">
    <source>
        <dbReference type="ARBA" id="ARBA00022741"/>
    </source>
</evidence>
<name>A0A2R6P3I3_ACTCC</name>
<evidence type="ECO:0000256" key="4">
    <source>
        <dbReference type="ARBA" id="ARBA00012513"/>
    </source>
</evidence>
<dbReference type="AlphaFoldDB" id="A0A2R6P3I3"/>
<evidence type="ECO:0000313" key="23">
    <source>
        <dbReference type="Proteomes" id="UP000241394"/>
    </source>
</evidence>
<dbReference type="OrthoDB" id="547665at2759"/>
<evidence type="ECO:0000256" key="7">
    <source>
        <dbReference type="ARBA" id="ARBA00022692"/>
    </source>
</evidence>
<dbReference type="Pfam" id="PF00069">
    <property type="entry name" value="Pkinase"/>
    <property type="match status" value="1"/>
</dbReference>
<dbReference type="InterPro" id="IPR013320">
    <property type="entry name" value="ConA-like_dom_sf"/>
</dbReference>
<keyword evidence="7 20" id="KW-0812">Transmembrane</keyword>
<comment type="catalytic activity">
    <reaction evidence="16">
        <text>L-threonyl-[protein] + ATP = O-phospho-L-threonyl-[protein] + ADP + H(+)</text>
        <dbReference type="Rhea" id="RHEA:46608"/>
        <dbReference type="Rhea" id="RHEA-COMP:11060"/>
        <dbReference type="Rhea" id="RHEA-COMP:11605"/>
        <dbReference type="ChEBI" id="CHEBI:15378"/>
        <dbReference type="ChEBI" id="CHEBI:30013"/>
        <dbReference type="ChEBI" id="CHEBI:30616"/>
        <dbReference type="ChEBI" id="CHEBI:61977"/>
        <dbReference type="ChEBI" id="CHEBI:456216"/>
        <dbReference type="EC" id="2.7.11.1"/>
    </reaction>
</comment>
<keyword evidence="6" id="KW-0808">Transferase</keyword>
<evidence type="ECO:0000256" key="12">
    <source>
        <dbReference type="ARBA" id="ARBA00022840"/>
    </source>
</evidence>
<dbReference type="PROSITE" id="PS50011">
    <property type="entry name" value="PROTEIN_KINASE_DOM"/>
    <property type="match status" value="1"/>
</dbReference>
<evidence type="ECO:0000313" key="22">
    <source>
        <dbReference type="EMBL" id="PSR84823.1"/>
    </source>
</evidence>
<dbReference type="Pfam" id="PF00139">
    <property type="entry name" value="Lectin_legB"/>
    <property type="match status" value="1"/>
</dbReference>
<dbReference type="SUPFAM" id="SSF56112">
    <property type="entry name" value="Protein kinase-like (PK-like)"/>
    <property type="match status" value="1"/>
</dbReference>
<accession>A0A2R6P3I3</accession>
<dbReference type="InterPro" id="IPR008271">
    <property type="entry name" value="Ser/Thr_kinase_AS"/>
</dbReference>
<keyword evidence="13 20" id="KW-1133">Transmembrane helix</keyword>
<dbReference type="CDD" id="cd06899">
    <property type="entry name" value="lectin_legume_LecRK_Arcelin_ConA"/>
    <property type="match status" value="1"/>
</dbReference>
<dbReference type="PROSITE" id="PS00108">
    <property type="entry name" value="PROTEIN_KINASE_ST"/>
    <property type="match status" value="1"/>
</dbReference>
<evidence type="ECO:0000256" key="18">
    <source>
        <dbReference type="PROSITE-ProRule" id="PRU10141"/>
    </source>
</evidence>
<dbReference type="EMBL" id="NKQK01000029">
    <property type="protein sequence ID" value="PSR84823.1"/>
    <property type="molecule type" value="Genomic_DNA"/>
</dbReference>
<dbReference type="InterPro" id="IPR000719">
    <property type="entry name" value="Prot_kinase_dom"/>
</dbReference>
<dbReference type="Gene3D" id="3.30.200.20">
    <property type="entry name" value="Phosphorylase Kinase, domain 1"/>
    <property type="match status" value="1"/>
</dbReference>
<dbReference type="GO" id="GO:0016020">
    <property type="term" value="C:membrane"/>
    <property type="evidence" value="ECO:0007669"/>
    <property type="project" value="UniProtKB-SubCell"/>
</dbReference>
<evidence type="ECO:0000256" key="11">
    <source>
        <dbReference type="ARBA" id="ARBA00022777"/>
    </source>
</evidence>
<comment type="similarity">
    <text evidence="2">In the N-terminal section; belongs to the leguminous lectin family.</text>
</comment>
<keyword evidence="14 20" id="KW-0472">Membrane</keyword>
<reference evidence="23" key="2">
    <citation type="journal article" date="2018" name="BMC Genomics">
        <title>A manually annotated Actinidia chinensis var. chinensis (kiwifruit) genome highlights the challenges associated with draft genomes and gene prediction in plants.</title>
        <authorList>
            <person name="Pilkington S.M."/>
            <person name="Crowhurst R."/>
            <person name="Hilario E."/>
            <person name="Nardozza S."/>
            <person name="Fraser L."/>
            <person name="Peng Y."/>
            <person name="Gunaseelan K."/>
            <person name="Simpson R."/>
            <person name="Tahir J."/>
            <person name="Deroles S.C."/>
            <person name="Templeton K."/>
            <person name="Luo Z."/>
            <person name="Davy M."/>
            <person name="Cheng C."/>
            <person name="McNeilage M."/>
            <person name="Scaglione D."/>
            <person name="Liu Y."/>
            <person name="Zhang Q."/>
            <person name="Datson P."/>
            <person name="De Silva N."/>
            <person name="Gardiner S.E."/>
            <person name="Bassett H."/>
            <person name="Chagne D."/>
            <person name="McCallum J."/>
            <person name="Dzierzon H."/>
            <person name="Deng C."/>
            <person name="Wang Y.Y."/>
            <person name="Barron L."/>
            <person name="Manako K."/>
            <person name="Bowen J."/>
            <person name="Foster T.M."/>
            <person name="Erridge Z.A."/>
            <person name="Tiffin H."/>
            <person name="Waite C.N."/>
            <person name="Davies K.M."/>
            <person name="Grierson E.P."/>
            <person name="Laing W.A."/>
            <person name="Kirk R."/>
            <person name="Chen X."/>
            <person name="Wood M."/>
            <person name="Montefiori M."/>
            <person name="Brummell D.A."/>
            <person name="Schwinn K.E."/>
            <person name="Catanach A."/>
            <person name="Fullerton C."/>
            <person name="Li D."/>
            <person name="Meiyalaghan S."/>
            <person name="Nieuwenhuizen N."/>
            <person name="Read N."/>
            <person name="Prakash R."/>
            <person name="Hunter D."/>
            <person name="Zhang H."/>
            <person name="McKenzie M."/>
            <person name="Knabel M."/>
            <person name="Harris A."/>
            <person name="Allan A.C."/>
            <person name="Gleave A."/>
            <person name="Chen A."/>
            <person name="Janssen B.J."/>
            <person name="Plunkett B."/>
            <person name="Ampomah-Dwamena C."/>
            <person name="Voogd C."/>
            <person name="Leif D."/>
            <person name="Lafferty D."/>
            <person name="Souleyre E.J.F."/>
            <person name="Varkonyi-Gasic E."/>
            <person name="Gambi F."/>
            <person name="Hanley J."/>
            <person name="Yao J.L."/>
            <person name="Cheung J."/>
            <person name="David K.M."/>
            <person name="Warren B."/>
            <person name="Marsh K."/>
            <person name="Snowden K.C."/>
            <person name="Lin-Wang K."/>
            <person name="Brian L."/>
            <person name="Martinez-Sanchez M."/>
            <person name="Wang M."/>
            <person name="Ileperuma N."/>
            <person name="Macnee N."/>
            <person name="Campin R."/>
            <person name="McAtee P."/>
            <person name="Drummond R.S.M."/>
            <person name="Espley R.V."/>
            <person name="Ireland H.S."/>
            <person name="Wu R."/>
            <person name="Atkinson R.G."/>
            <person name="Karunairetnam S."/>
            <person name="Bulley S."/>
            <person name="Chunkath S."/>
            <person name="Hanley Z."/>
            <person name="Storey R."/>
            <person name="Thrimawithana A.H."/>
            <person name="Thomson S."/>
            <person name="David C."/>
            <person name="Testolin R."/>
            <person name="Huang H."/>
            <person name="Hellens R.P."/>
            <person name="Schaffer R.J."/>
        </authorList>
    </citation>
    <scope>NUCLEOTIDE SEQUENCE [LARGE SCALE GENOMIC DNA]</scope>
    <source>
        <strain evidence="23">cv. Red5</strain>
    </source>
</reference>
<feature type="transmembrane region" description="Helical" evidence="20">
    <location>
        <begin position="284"/>
        <end position="304"/>
    </location>
</feature>
<comment type="caution">
    <text evidence="22">The sequence shown here is derived from an EMBL/GenBank/DDBJ whole genome shotgun (WGS) entry which is preliminary data.</text>
</comment>
<evidence type="ECO:0000256" key="2">
    <source>
        <dbReference type="ARBA" id="ARBA00008536"/>
    </source>
</evidence>
<dbReference type="STRING" id="1590841.A0A2R6P3I3"/>
<organism evidence="22 23">
    <name type="scientific">Actinidia chinensis var. chinensis</name>
    <name type="common">Chinese soft-hair kiwi</name>
    <dbReference type="NCBI Taxonomy" id="1590841"/>
    <lineage>
        <taxon>Eukaryota</taxon>
        <taxon>Viridiplantae</taxon>
        <taxon>Streptophyta</taxon>
        <taxon>Embryophyta</taxon>
        <taxon>Tracheophyta</taxon>
        <taxon>Spermatophyta</taxon>
        <taxon>Magnoliopsida</taxon>
        <taxon>eudicotyledons</taxon>
        <taxon>Gunneridae</taxon>
        <taxon>Pentapetalae</taxon>
        <taxon>asterids</taxon>
        <taxon>Ericales</taxon>
        <taxon>Actinidiaceae</taxon>
        <taxon>Actinidia</taxon>
    </lineage>
</organism>
<proteinExistence type="inferred from homology"/>
<dbReference type="PROSITE" id="PS00107">
    <property type="entry name" value="PROTEIN_KINASE_ATP"/>
    <property type="match status" value="1"/>
</dbReference>
<keyword evidence="23" id="KW-1185">Reference proteome</keyword>
<dbReference type="EC" id="2.7.11.1" evidence="4"/>
<comment type="subcellular location">
    <subcellularLocation>
        <location evidence="1">Membrane</location>
        <topology evidence="1">Single-pass type I membrane protein</topology>
    </subcellularLocation>
</comment>
<keyword evidence="5" id="KW-0723">Serine/threonine-protein kinase</keyword>
<evidence type="ECO:0000256" key="6">
    <source>
        <dbReference type="ARBA" id="ARBA00022679"/>
    </source>
</evidence>
<evidence type="ECO:0000256" key="1">
    <source>
        <dbReference type="ARBA" id="ARBA00004479"/>
    </source>
</evidence>
<protein>
    <recommendedName>
        <fullName evidence="4">non-specific serine/threonine protein kinase</fullName>
        <ecNumber evidence="4">2.7.11.1</ecNumber>
    </recommendedName>
</protein>
<dbReference type="PANTHER" id="PTHR27007">
    <property type="match status" value="1"/>
</dbReference>
<keyword evidence="11" id="KW-0418">Kinase</keyword>
<dbReference type="InterPro" id="IPR017441">
    <property type="entry name" value="Protein_kinase_ATP_BS"/>
</dbReference>
<dbReference type="InterPro" id="IPR050528">
    <property type="entry name" value="L-type_Lectin-RKs"/>
</dbReference>
<keyword evidence="9 22" id="KW-0430">Lectin</keyword>
<evidence type="ECO:0000256" key="19">
    <source>
        <dbReference type="SAM" id="MobiDB-lite"/>
    </source>
</evidence>
<dbReference type="GO" id="GO:0004674">
    <property type="term" value="F:protein serine/threonine kinase activity"/>
    <property type="evidence" value="ECO:0007669"/>
    <property type="project" value="UniProtKB-KW"/>
</dbReference>
<keyword evidence="10 18" id="KW-0547">Nucleotide-binding</keyword>
<evidence type="ECO:0000256" key="16">
    <source>
        <dbReference type="ARBA" id="ARBA00047899"/>
    </source>
</evidence>
<dbReference type="GO" id="GO:0030246">
    <property type="term" value="F:carbohydrate binding"/>
    <property type="evidence" value="ECO:0007669"/>
    <property type="project" value="UniProtKB-KW"/>
</dbReference>
<dbReference type="FunFam" id="3.30.200.20:FF:000423">
    <property type="entry name" value="L-type lectin-domain containing receptor kinase S.1"/>
    <property type="match status" value="1"/>
</dbReference>
<comment type="similarity">
    <text evidence="3">In the C-terminal section; belongs to the protein kinase superfamily. Ser/Thr protein kinase family.</text>
</comment>
<feature type="region of interest" description="Disordered" evidence="19">
    <location>
        <begin position="631"/>
        <end position="653"/>
    </location>
</feature>
<dbReference type="FunFam" id="1.10.510.10:FF:000108">
    <property type="entry name" value="L-type lectin-domain containing receptor kinase S.4"/>
    <property type="match status" value="1"/>
</dbReference>
<dbReference type="InParanoid" id="A0A2R6P3I3"/>
<evidence type="ECO:0000256" key="20">
    <source>
        <dbReference type="SAM" id="Phobius"/>
    </source>
</evidence>
<evidence type="ECO:0000256" key="9">
    <source>
        <dbReference type="ARBA" id="ARBA00022734"/>
    </source>
</evidence>
<feature type="compositionally biased region" description="Polar residues" evidence="19">
    <location>
        <begin position="631"/>
        <end position="644"/>
    </location>
</feature>
<dbReference type="Gene3D" id="2.60.120.200">
    <property type="match status" value="1"/>
</dbReference>
<evidence type="ECO:0000259" key="21">
    <source>
        <dbReference type="PROSITE" id="PS50011"/>
    </source>
</evidence>
<evidence type="ECO:0000256" key="14">
    <source>
        <dbReference type="ARBA" id="ARBA00023136"/>
    </source>
</evidence>
<dbReference type="Gramene" id="PSR84823">
    <property type="protein sequence ID" value="PSR84823"/>
    <property type="gene ID" value="CEY00_Acc32801"/>
</dbReference>
<keyword evidence="15" id="KW-0675">Receptor</keyword>
<dbReference type="SUPFAM" id="SSF49899">
    <property type="entry name" value="Concanavalin A-like lectins/glucanases"/>
    <property type="match status" value="1"/>
</dbReference>
<evidence type="ECO:0000256" key="5">
    <source>
        <dbReference type="ARBA" id="ARBA00022527"/>
    </source>
</evidence>
<evidence type="ECO:0000256" key="15">
    <source>
        <dbReference type="ARBA" id="ARBA00023170"/>
    </source>
</evidence>
<evidence type="ECO:0000256" key="3">
    <source>
        <dbReference type="ARBA" id="ARBA00010217"/>
    </source>
</evidence>
<reference evidence="22 23" key="1">
    <citation type="submission" date="2017-07" db="EMBL/GenBank/DDBJ databases">
        <title>An improved, manually edited Actinidia chinensis var. chinensis (kiwifruit) genome highlights the challenges associated with draft genomes and gene prediction in plants.</title>
        <authorList>
            <person name="Pilkington S."/>
            <person name="Crowhurst R."/>
            <person name="Hilario E."/>
            <person name="Nardozza S."/>
            <person name="Fraser L."/>
            <person name="Peng Y."/>
            <person name="Gunaseelan K."/>
            <person name="Simpson R."/>
            <person name="Tahir J."/>
            <person name="Deroles S."/>
            <person name="Templeton K."/>
            <person name="Luo Z."/>
            <person name="Davy M."/>
            <person name="Cheng C."/>
            <person name="Mcneilage M."/>
            <person name="Scaglione D."/>
            <person name="Liu Y."/>
            <person name="Zhang Q."/>
            <person name="Datson P."/>
            <person name="De Silva N."/>
            <person name="Gardiner S."/>
            <person name="Bassett H."/>
            <person name="Chagne D."/>
            <person name="Mccallum J."/>
            <person name="Dzierzon H."/>
            <person name="Deng C."/>
            <person name="Wang Y.-Y."/>
            <person name="Barron N."/>
            <person name="Manako K."/>
            <person name="Bowen J."/>
            <person name="Foster T."/>
            <person name="Erridge Z."/>
            <person name="Tiffin H."/>
            <person name="Waite C."/>
            <person name="Davies K."/>
            <person name="Grierson E."/>
            <person name="Laing W."/>
            <person name="Kirk R."/>
            <person name="Chen X."/>
            <person name="Wood M."/>
            <person name="Montefiori M."/>
            <person name="Brummell D."/>
            <person name="Schwinn K."/>
            <person name="Catanach A."/>
            <person name="Fullerton C."/>
            <person name="Li D."/>
            <person name="Meiyalaghan S."/>
            <person name="Nieuwenhuizen N."/>
            <person name="Read N."/>
            <person name="Prakash R."/>
            <person name="Hunter D."/>
            <person name="Zhang H."/>
            <person name="Mckenzie M."/>
            <person name="Knabel M."/>
            <person name="Harris A."/>
            <person name="Allan A."/>
            <person name="Chen A."/>
            <person name="Janssen B."/>
            <person name="Plunkett B."/>
            <person name="Dwamena C."/>
            <person name="Voogd C."/>
            <person name="Leif D."/>
            <person name="Lafferty D."/>
            <person name="Souleyre E."/>
            <person name="Varkonyi-Gasic E."/>
            <person name="Gambi F."/>
            <person name="Hanley J."/>
            <person name="Yao J.-L."/>
            <person name="Cheung J."/>
            <person name="David K."/>
            <person name="Warren B."/>
            <person name="Marsh K."/>
            <person name="Snowden K."/>
            <person name="Lin-Wang K."/>
            <person name="Brian L."/>
            <person name="Martinez-Sanchez M."/>
            <person name="Wang M."/>
            <person name="Ileperuma N."/>
            <person name="Macnee N."/>
            <person name="Campin R."/>
            <person name="Mcatee P."/>
            <person name="Drummond R."/>
            <person name="Espley R."/>
            <person name="Ireland H."/>
            <person name="Wu R."/>
            <person name="Atkinson R."/>
            <person name="Karunairetnam S."/>
            <person name="Bulley S."/>
            <person name="Chunkath S."/>
            <person name="Hanley Z."/>
            <person name="Storey R."/>
            <person name="Thrimawithana A."/>
            <person name="Thomson S."/>
            <person name="David C."/>
            <person name="Testolin R."/>
        </authorList>
    </citation>
    <scope>NUCLEOTIDE SEQUENCE [LARGE SCALE GENOMIC DNA]</scope>
    <source>
        <strain evidence="23">cv. Red5</strain>
        <tissue evidence="22">Young leaf</tissue>
    </source>
</reference>
<dbReference type="Proteomes" id="UP000241394">
    <property type="component" value="Chromosome LG29"/>
</dbReference>
<dbReference type="InterPro" id="IPR001220">
    <property type="entry name" value="Legume_lectin_dom"/>
</dbReference>
<keyword evidence="12 18" id="KW-0067">ATP-binding</keyword>
<evidence type="ECO:0000256" key="17">
    <source>
        <dbReference type="ARBA" id="ARBA00048679"/>
    </source>
</evidence>
<feature type="domain" description="Protein kinase" evidence="21">
    <location>
        <begin position="343"/>
        <end position="619"/>
    </location>
</feature>
<feature type="binding site" evidence="18">
    <location>
        <position position="371"/>
    </location>
    <ligand>
        <name>ATP</name>
        <dbReference type="ChEBI" id="CHEBI:30616"/>
    </ligand>
</feature>
<sequence length="653" mass="72119">MLDRFLFIFFFTYSAFAIDFLFNSFTSNDLIFTGDARVESSAVTLTSNDVPFSIGRAFYPNSIVKLNNNTFSSFSTSFVFSIRPEISTSPGFGLAFVISNTTVPRGALSGQYFGVFDNSSINTAGPLLVVEFDTGRNPEFNDPDANHIGIDLNSVESVESHVAGFYNSTTGEFIPVQMRSGSNIRAWIEFDGMRSGINVTIAPVGVSRPSKPLISFYSPIISNYVSSSMFVGFSASRTGWKEAQRILAWSLSDEGFARDINTSSLPTLRPQSSSSSSLSSGVKAGIIVICITIPILLASVYWFWLKKRRPNKDDEDHKIQDWELEYWPHRFAYEELARATKGFSKDELLGSGGFGEVYKGTLANNIEIAVKCVNHDSNQGFREFMAEISSIGRLQHRNLVHIQGWCKKGRELMLVYDYMPNGSFNGWIFSKSRPLMGWEGRVQVLQDVAEGLSYLHHGWDHLVLHRDIKTSNILLDSGMRGRLGDFGLAKLYKHGQAPATTRLVGTIGYMAPELVFTSFTTASDVYSFGVVVLEAACGRRPTHLLSEDDPPLIDWVRGLLAEGRLLDAADWRLGGEYNKDDMELVLNLGLRCCNPDPQLRPTMKEVVAALSTVATLPFSSGLLPVFPSGNTSVTGDESTVSKLSCMTDPGPRT</sequence>
<comment type="catalytic activity">
    <reaction evidence="17">
        <text>L-seryl-[protein] + ATP = O-phospho-L-seryl-[protein] + ADP + H(+)</text>
        <dbReference type="Rhea" id="RHEA:17989"/>
        <dbReference type="Rhea" id="RHEA-COMP:9863"/>
        <dbReference type="Rhea" id="RHEA-COMP:11604"/>
        <dbReference type="ChEBI" id="CHEBI:15378"/>
        <dbReference type="ChEBI" id="CHEBI:29999"/>
        <dbReference type="ChEBI" id="CHEBI:30616"/>
        <dbReference type="ChEBI" id="CHEBI:83421"/>
        <dbReference type="ChEBI" id="CHEBI:456216"/>
        <dbReference type="EC" id="2.7.11.1"/>
    </reaction>
</comment>